<organism evidence="2 3">
    <name type="scientific">Abeliophyllum distichum</name>
    <dbReference type="NCBI Taxonomy" id="126358"/>
    <lineage>
        <taxon>Eukaryota</taxon>
        <taxon>Viridiplantae</taxon>
        <taxon>Streptophyta</taxon>
        <taxon>Embryophyta</taxon>
        <taxon>Tracheophyta</taxon>
        <taxon>Spermatophyta</taxon>
        <taxon>Magnoliopsida</taxon>
        <taxon>eudicotyledons</taxon>
        <taxon>Gunneridae</taxon>
        <taxon>Pentapetalae</taxon>
        <taxon>asterids</taxon>
        <taxon>lamiids</taxon>
        <taxon>Lamiales</taxon>
        <taxon>Oleaceae</taxon>
        <taxon>Forsythieae</taxon>
        <taxon>Abeliophyllum</taxon>
    </lineage>
</organism>
<dbReference type="PANTHER" id="PTHR47357:SF1">
    <property type="entry name" value="SPINDLE POLE BODY COMPONENT 110"/>
    <property type="match status" value="1"/>
</dbReference>
<evidence type="ECO:0000313" key="3">
    <source>
        <dbReference type="Proteomes" id="UP001604336"/>
    </source>
</evidence>
<protein>
    <submittedName>
        <fullName evidence="2">NAB domain-containing protein</fullName>
    </submittedName>
</protein>
<accession>A0ABD1S9X4</accession>
<dbReference type="Proteomes" id="UP001604336">
    <property type="component" value="Unassembled WGS sequence"/>
</dbReference>
<name>A0ABD1S9X4_9LAMI</name>
<evidence type="ECO:0000313" key="2">
    <source>
        <dbReference type="EMBL" id="KAL2497539.1"/>
    </source>
</evidence>
<keyword evidence="1" id="KW-0175">Coiled coil</keyword>
<dbReference type="EMBL" id="JBFOLK010000007">
    <property type="protein sequence ID" value="KAL2497539.1"/>
    <property type="molecule type" value="Genomic_DNA"/>
</dbReference>
<comment type="caution">
    <text evidence="2">The sequence shown here is derived from an EMBL/GenBank/DDBJ whole genome shotgun (WGS) entry which is preliminary data.</text>
</comment>
<proteinExistence type="predicted"/>
<reference evidence="3" key="1">
    <citation type="submission" date="2024-07" db="EMBL/GenBank/DDBJ databases">
        <title>Two chromosome-level genome assemblies of Korean endemic species Abeliophyllum distichum and Forsythia ovata (Oleaceae).</title>
        <authorList>
            <person name="Jang H."/>
        </authorList>
    </citation>
    <scope>NUCLEOTIDE SEQUENCE [LARGE SCALE GENOMIC DNA]</scope>
</reference>
<evidence type="ECO:0000256" key="1">
    <source>
        <dbReference type="SAM" id="Coils"/>
    </source>
</evidence>
<gene>
    <name evidence="2" type="ORF">Adt_23089</name>
</gene>
<sequence length="179" mass="20918">MTEGDDLNIISLLNKTKCLVNAKQQELESLLIQKTGTETQLEKRVQEISEFLIQIETLKEELTNKNSEQQRTLEEKKSLVLQVKDLELELNSLHNIKIELEEQLRFKSQEISKLQIQIETLNGENENKTAEQQKILEERDNFASRVKDLELELNSLSNLKTELEDQLKSKGKDFIQFLY</sequence>
<dbReference type="PANTHER" id="PTHR47357">
    <property type="entry name" value="COP1-INTERACTIVE PROTEIN 1"/>
    <property type="match status" value="1"/>
</dbReference>
<dbReference type="AlphaFoldDB" id="A0ABD1S9X4"/>
<keyword evidence="3" id="KW-1185">Reference proteome</keyword>
<feature type="coiled-coil region" evidence="1">
    <location>
        <begin position="41"/>
        <end position="173"/>
    </location>
</feature>